<dbReference type="PANTHER" id="PTHR43481">
    <property type="entry name" value="FRUCTOSE-1-PHOSPHATE PHOSPHATASE"/>
    <property type="match status" value="1"/>
</dbReference>
<dbReference type="RefSeq" id="WP_102965299.1">
    <property type="nucleotide sequence ID" value="NZ_POSK01000001.1"/>
</dbReference>
<sequence length="200" mass="21924">MTIDVEKYKGLIFDMDGTLIDTMPAHVEAWRVTAEKFGFPFDAKWLQSMGGMPSIKIAVEVSKAYGIELDPKAVSDYKMKAFSQIDESGDLITDTANLLEANLGKKKLAVGTGSQRVSAIKLLTRVNMLDKLDALVTATDVENHKPHPQTFLTACELLGLEPQECVVFEDTDLGKQAAHAGGIDCIMVTEHGLQFFPYKA</sequence>
<dbReference type="InterPro" id="IPR041492">
    <property type="entry name" value="HAD_2"/>
</dbReference>
<comment type="caution">
    <text evidence="2">The sequence shown here is derived from an EMBL/GenBank/DDBJ whole genome shotgun (WGS) entry which is preliminary data.</text>
</comment>
<dbReference type="InterPro" id="IPR023214">
    <property type="entry name" value="HAD_sf"/>
</dbReference>
<dbReference type="InterPro" id="IPR006439">
    <property type="entry name" value="HAD-SF_hydro_IA"/>
</dbReference>
<comment type="similarity">
    <text evidence="1">Belongs to the HAD-like hydrolase superfamily. CbbY/CbbZ/Gph/YieH family.</text>
</comment>
<dbReference type="GO" id="GO:0050308">
    <property type="term" value="F:sugar-phosphatase activity"/>
    <property type="evidence" value="ECO:0007669"/>
    <property type="project" value="TreeGrafter"/>
</dbReference>
<dbReference type="OrthoDB" id="9782449at2"/>
<dbReference type="Gene3D" id="1.10.150.240">
    <property type="entry name" value="Putative phosphatase, domain 2"/>
    <property type="match status" value="1"/>
</dbReference>
<dbReference type="PANTHER" id="PTHR43481:SF4">
    <property type="entry name" value="GLYCEROL-1-PHOSPHATE PHOSPHOHYDROLASE 1-RELATED"/>
    <property type="match status" value="1"/>
</dbReference>
<proteinExistence type="inferred from homology"/>
<evidence type="ECO:0000313" key="2">
    <source>
        <dbReference type="EMBL" id="PNI06901.1"/>
    </source>
</evidence>
<dbReference type="Gene3D" id="3.40.50.1000">
    <property type="entry name" value="HAD superfamily/HAD-like"/>
    <property type="match status" value="1"/>
</dbReference>
<gene>
    <name evidence="2" type="ORF">C1N32_02560</name>
</gene>
<dbReference type="InterPro" id="IPR051806">
    <property type="entry name" value="HAD-like_SPP"/>
</dbReference>
<dbReference type="Pfam" id="PF13419">
    <property type="entry name" value="HAD_2"/>
    <property type="match status" value="1"/>
</dbReference>
<dbReference type="SFLD" id="SFLDS00003">
    <property type="entry name" value="Haloacid_Dehalogenase"/>
    <property type="match status" value="1"/>
</dbReference>
<evidence type="ECO:0000256" key="1">
    <source>
        <dbReference type="ARBA" id="ARBA00006171"/>
    </source>
</evidence>
<dbReference type="InterPro" id="IPR023198">
    <property type="entry name" value="PGP-like_dom2"/>
</dbReference>
<protein>
    <submittedName>
        <fullName evidence="2">Carotenoid dehydrogenase</fullName>
    </submittedName>
</protein>
<dbReference type="InterPro" id="IPR036412">
    <property type="entry name" value="HAD-like_sf"/>
</dbReference>
<dbReference type="NCBIfam" id="TIGR01509">
    <property type="entry name" value="HAD-SF-IA-v3"/>
    <property type="match status" value="1"/>
</dbReference>
<dbReference type="CDD" id="cd07505">
    <property type="entry name" value="HAD_BPGM-like"/>
    <property type="match status" value="1"/>
</dbReference>
<reference evidence="2 3" key="1">
    <citation type="submission" date="2018-01" db="EMBL/GenBank/DDBJ databases">
        <title>Draft genome sequences of six Vibrio diazotrophicus strains isolated from deep-sea sediments of the Baltic Sea.</title>
        <authorList>
            <person name="Castillo D."/>
            <person name="Vandieken V."/>
            <person name="Chiang O."/>
            <person name="Middelboe M."/>
        </authorList>
    </citation>
    <scope>NUCLEOTIDE SEQUENCE [LARGE SCALE GENOMIC DNA]</scope>
    <source>
        <strain evidence="2 3">60.27F</strain>
    </source>
</reference>
<dbReference type="EMBL" id="POSK01000001">
    <property type="protein sequence ID" value="PNI06901.1"/>
    <property type="molecule type" value="Genomic_DNA"/>
</dbReference>
<organism evidence="2 3">
    <name type="scientific">Vibrio diazotrophicus</name>
    <dbReference type="NCBI Taxonomy" id="685"/>
    <lineage>
        <taxon>Bacteria</taxon>
        <taxon>Pseudomonadati</taxon>
        <taxon>Pseudomonadota</taxon>
        <taxon>Gammaproteobacteria</taxon>
        <taxon>Vibrionales</taxon>
        <taxon>Vibrionaceae</taxon>
        <taxon>Vibrio</taxon>
    </lineage>
</organism>
<dbReference type="PRINTS" id="PR00413">
    <property type="entry name" value="HADHALOGNASE"/>
</dbReference>
<name>A0A2J8I8S4_VIBDI</name>
<accession>A0A2J8I8S4</accession>
<dbReference type="SFLD" id="SFLDG01129">
    <property type="entry name" value="C1.5:_HAD__Beta-PGM__Phosphata"/>
    <property type="match status" value="1"/>
</dbReference>
<dbReference type="Proteomes" id="UP000236449">
    <property type="component" value="Unassembled WGS sequence"/>
</dbReference>
<evidence type="ECO:0000313" key="3">
    <source>
        <dbReference type="Proteomes" id="UP000236449"/>
    </source>
</evidence>
<dbReference type="InterPro" id="IPR010976">
    <property type="entry name" value="B-phosphoglucomutase_hydrolase"/>
</dbReference>
<dbReference type="AlphaFoldDB" id="A0A2J8I8S4"/>
<dbReference type="SUPFAM" id="SSF56784">
    <property type="entry name" value="HAD-like"/>
    <property type="match status" value="1"/>
</dbReference>
<dbReference type="NCBIfam" id="TIGR02009">
    <property type="entry name" value="PGMB-YQAB-SF"/>
    <property type="match status" value="1"/>
</dbReference>